<dbReference type="Pfam" id="PF01297">
    <property type="entry name" value="ZnuA"/>
    <property type="match status" value="1"/>
</dbReference>
<dbReference type="InterPro" id="IPR050492">
    <property type="entry name" value="Bact_metal-bind_prot9"/>
</dbReference>
<evidence type="ECO:0000256" key="4">
    <source>
        <dbReference type="SAM" id="MobiDB-lite"/>
    </source>
</evidence>
<evidence type="ECO:0000256" key="3">
    <source>
        <dbReference type="ARBA" id="ARBA00022729"/>
    </source>
</evidence>
<dbReference type="SUPFAM" id="SSF53807">
    <property type="entry name" value="Helical backbone' metal receptor"/>
    <property type="match status" value="1"/>
</dbReference>
<dbReference type="Gene3D" id="3.40.50.1980">
    <property type="entry name" value="Nitrogenase molybdenum iron protein domain"/>
    <property type="match status" value="2"/>
</dbReference>
<keyword evidence="3" id="KW-0732">Signal</keyword>
<gene>
    <name evidence="5" type="ORF">MNBD_GAMMA04-1791</name>
</gene>
<comment type="similarity">
    <text evidence="1">Belongs to the bacterial solute-binding protein 9 family.</text>
</comment>
<dbReference type="AlphaFoldDB" id="A0A3B0W1W8"/>
<dbReference type="PANTHER" id="PTHR42953">
    <property type="entry name" value="HIGH-AFFINITY ZINC UPTAKE SYSTEM PROTEIN ZNUA-RELATED"/>
    <property type="match status" value="1"/>
</dbReference>
<evidence type="ECO:0000256" key="2">
    <source>
        <dbReference type="ARBA" id="ARBA00022448"/>
    </source>
</evidence>
<accession>A0A3B0W1W8</accession>
<protein>
    <submittedName>
        <fullName evidence="5">Zinc ABC transporter, periplasmic-binding protein ZnuA</fullName>
    </submittedName>
</protein>
<proteinExistence type="inferred from homology"/>
<keyword evidence="2" id="KW-0813">Transport</keyword>
<feature type="region of interest" description="Disordered" evidence="4">
    <location>
        <begin position="126"/>
        <end position="146"/>
    </location>
</feature>
<name>A0A3B0W1W8_9ZZZZ</name>
<sequence>MFYYFNHSIKRVLWLSLLLTVCSSAGAVTVTVSIPPLAGIIAPLLSEDDRLNVLLKPGSSPHGFQLRPSHLRTLQSSDLVVSVGGGLDAWIENPVQSMDKPSITMLSLPNLTLYPVRTGGIWESTSYEHHSHQHEQHRQKEGGEDFSPPDNHVWLSVKNAVALVKAVSQQLQRVNPKQAMDIKQREQQWLANIQSTDVQVKALLAPVASKPYLVLHDAFQYFEKHYHLNGVGTIRLNPELPPSLKRIHQLRTQIKAGNIKCVFKEPQFSAKRLQAVTSGLPLNIGTLDPMMAQNPASKQAQSPQLYTDFLHNMANAFVECLSKKEGGGKK</sequence>
<dbReference type="EMBL" id="UOFB01000407">
    <property type="protein sequence ID" value="VAW49888.1"/>
    <property type="molecule type" value="Genomic_DNA"/>
</dbReference>
<evidence type="ECO:0000313" key="5">
    <source>
        <dbReference type="EMBL" id="VAW49888.1"/>
    </source>
</evidence>
<dbReference type="GO" id="GO:0046872">
    <property type="term" value="F:metal ion binding"/>
    <property type="evidence" value="ECO:0007669"/>
    <property type="project" value="InterPro"/>
</dbReference>
<evidence type="ECO:0000256" key="1">
    <source>
        <dbReference type="ARBA" id="ARBA00011028"/>
    </source>
</evidence>
<reference evidence="5" key="1">
    <citation type="submission" date="2018-06" db="EMBL/GenBank/DDBJ databases">
        <authorList>
            <person name="Zhirakovskaya E."/>
        </authorList>
    </citation>
    <scope>NUCLEOTIDE SEQUENCE</scope>
</reference>
<organism evidence="5">
    <name type="scientific">hydrothermal vent metagenome</name>
    <dbReference type="NCBI Taxonomy" id="652676"/>
    <lineage>
        <taxon>unclassified sequences</taxon>
        <taxon>metagenomes</taxon>
        <taxon>ecological metagenomes</taxon>
    </lineage>
</organism>
<dbReference type="InterPro" id="IPR006127">
    <property type="entry name" value="ZnuA-like"/>
</dbReference>
<feature type="compositionally biased region" description="Basic and acidic residues" evidence="4">
    <location>
        <begin position="126"/>
        <end position="143"/>
    </location>
</feature>
<dbReference type="GO" id="GO:0030001">
    <property type="term" value="P:metal ion transport"/>
    <property type="evidence" value="ECO:0007669"/>
    <property type="project" value="InterPro"/>
</dbReference>
<dbReference type="PANTHER" id="PTHR42953:SF3">
    <property type="entry name" value="HIGH-AFFINITY ZINC UPTAKE SYSTEM PROTEIN ZNUA"/>
    <property type="match status" value="1"/>
</dbReference>